<comment type="caution">
    <text evidence="3">The sequence shown here is derived from an EMBL/GenBank/DDBJ whole genome shotgun (WGS) entry which is preliminary data.</text>
</comment>
<dbReference type="PROSITE" id="PS51781">
    <property type="entry name" value="SH3B"/>
    <property type="match status" value="1"/>
</dbReference>
<dbReference type="Pfam" id="PF08239">
    <property type="entry name" value="SH3_3"/>
    <property type="match status" value="1"/>
</dbReference>
<gene>
    <name evidence="3" type="ORF">ENN98_05340</name>
</gene>
<sequence length="156" mass="17575">MSRISHRNFKLCLTLILASCLLIGTATAAQAIRMVSVDRPKINMRSGPGTNHPILWELGRGYPLMVIGTQGSWLKVRDFENDEGWVYQPLVGRKAHLVVKARIVNIRSGPGTRYRVVGQAKYGVVLQTQERRSGWVKVKHENGLSGWVARDLLWGW</sequence>
<name>A0A7C2TM25_9BACT</name>
<reference evidence="3" key="1">
    <citation type="journal article" date="2020" name="mSystems">
        <title>Genome- and Community-Level Interaction Insights into Carbon Utilization and Element Cycling Functions of Hydrothermarchaeota in Hydrothermal Sediment.</title>
        <authorList>
            <person name="Zhou Z."/>
            <person name="Liu Y."/>
            <person name="Xu W."/>
            <person name="Pan J."/>
            <person name="Luo Z.H."/>
            <person name="Li M."/>
        </authorList>
    </citation>
    <scope>NUCLEOTIDE SEQUENCE [LARGE SCALE GENOMIC DNA]</scope>
    <source>
        <strain evidence="3">SpSt-1224</strain>
    </source>
</reference>
<dbReference type="Pfam" id="PF06347">
    <property type="entry name" value="SH3_4"/>
    <property type="match status" value="1"/>
</dbReference>
<dbReference type="InterPro" id="IPR052354">
    <property type="entry name" value="Cell_Wall_Dynamics_Protein"/>
</dbReference>
<dbReference type="PANTHER" id="PTHR34408">
    <property type="entry name" value="FAMILY PROTEIN, PUTATIVE-RELATED"/>
    <property type="match status" value="1"/>
</dbReference>
<accession>A0A7C2TM25</accession>
<dbReference type="PANTHER" id="PTHR34408:SF1">
    <property type="entry name" value="GLYCOSYL HYDROLASE FAMILY 19 DOMAIN-CONTAINING PROTEIN HI_1415"/>
    <property type="match status" value="1"/>
</dbReference>
<protein>
    <submittedName>
        <fullName evidence="3">Peptide-binding protein</fullName>
    </submittedName>
</protein>
<dbReference type="EMBL" id="DSDS01000122">
    <property type="protein sequence ID" value="HET98102.1"/>
    <property type="molecule type" value="Genomic_DNA"/>
</dbReference>
<dbReference type="Proteomes" id="UP000885986">
    <property type="component" value="Unassembled WGS sequence"/>
</dbReference>
<proteinExistence type="predicted"/>
<keyword evidence="1" id="KW-0732">Signal</keyword>
<feature type="domain" description="SH3b" evidence="2">
    <location>
        <begin position="94"/>
        <end position="156"/>
    </location>
</feature>
<dbReference type="InterPro" id="IPR003646">
    <property type="entry name" value="SH3-like_bac-type"/>
</dbReference>
<evidence type="ECO:0000256" key="1">
    <source>
        <dbReference type="SAM" id="SignalP"/>
    </source>
</evidence>
<dbReference type="InterPro" id="IPR010466">
    <property type="entry name" value="DUF1058"/>
</dbReference>
<evidence type="ECO:0000259" key="2">
    <source>
        <dbReference type="PROSITE" id="PS51781"/>
    </source>
</evidence>
<dbReference type="AlphaFoldDB" id="A0A7C2TM25"/>
<dbReference type="Gene3D" id="2.30.30.40">
    <property type="entry name" value="SH3 Domains"/>
    <property type="match status" value="2"/>
</dbReference>
<feature type="chain" id="PRO_5027594223" evidence="1">
    <location>
        <begin position="29"/>
        <end position="156"/>
    </location>
</feature>
<evidence type="ECO:0000313" key="3">
    <source>
        <dbReference type="EMBL" id="HET98102.1"/>
    </source>
</evidence>
<organism evidence="3">
    <name type="scientific">Desulfurivibrio alkaliphilus</name>
    <dbReference type="NCBI Taxonomy" id="427923"/>
    <lineage>
        <taxon>Bacteria</taxon>
        <taxon>Pseudomonadati</taxon>
        <taxon>Thermodesulfobacteriota</taxon>
        <taxon>Desulfobulbia</taxon>
        <taxon>Desulfobulbales</taxon>
        <taxon>Desulfobulbaceae</taxon>
        <taxon>Desulfurivibrio</taxon>
    </lineage>
</organism>
<dbReference type="SMART" id="SM00287">
    <property type="entry name" value="SH3b"/>
    <property type="match status" value="2"/>
</dbReference>
<feature type="signal peptide" evidence="1">
    <location>
        <begin position="1"/>
        <end position="28"/>
    </location>
</feature>